<organism evidence="1 2">
    <name type="scientific">Haloactinomyces albus</name>
    <dbReference type="NCBI Taxonomy" id="1352928"/>
    <lineage>
        <taxon>Bacteria</taxon>
        <taxon>Bacillati</taxon>
        <taxon>Actinomycetota</taxon>
        <taxon>Actinomycetes</taxon>
        <taxon>Actinopolysporales</taxon>
        <taxon>Actinopolysporaceae</taxon>
        <taxon>Haloactinomyces</taxon>
    </lineage>
</organism>
<sequence>MSSTEKTDKSSDFPLTFSLHPGFNPIDLTQNPQTRSEKLLESLQSTIPELSGEQYLRVILAYEYSIQRMLEEGVIYAANFVGRSQQDPSAATTAQFTVLVREAELKASQPLNVLARHLREERTGREVDFVNLSIGRCLAVVQEDLFDPEVNLTGHETQNSRRTRQFQVIAPLASRGQLVFFALVTECIRDWNEYVAMMAEICKTITWNETQQSSIASRLEGLL</sequence>
<proteinExistence type="predicted"/>
<comment type="caution">
    <text evidence="1">The sequence shown here is derived from an EMBL/GenBank/DDBJ whole genome shotgun (WGS) entry which is preliminary data.</text>
</comment>
<evidence type="ECO:0000313" key="2">
    <source>
        <dbReference type="Proteomes" id="UP001180845"/>
    </source>
</evidence>
<evidence type="ECO:0000313" key="1">
    <source>
        <dbReference type="EMBL" id="MDR7301057.1"/>
    </source>
</evidence>
<keyword evidence="2" id="KW-1185">Reference proteome</keyword>
<dbReference type="RefSeq" id="WP_310270847.1">
    <property type="nucleotide sequence ID" value="NZ_JAVDXW010000001.1"/>
</dbReference>
<dbReference type="EMBL" id="JAVDXW010000001">
    <property type="protein sequence ID" value="MDR7301057.1"/>
    <property type="molecule type" value="Genomic_DNA"/>
</dbReference>
<dbReference type="Proteomes" id="UP001180845">
    <property type="component" value="Unassembled WGS sequence"/>
</dbReference>
<gene>
    <name evidence="1" type="ORF">JOF55_001238</name>
</gene>
<accession>A0AAE3ZD37</accession>
<dbReference type="AlphaFoldDB" id="A0AAE3ZD37"/>
<reference evidence="1" key="1">
    <citation type="submission" date="2023-07" db="EMBL/GenBank/DDBJ databases">
        <title>Sequencing the genomes of 1000 actinobacteria strains.</title>
        <authorList>
            <person name="Klenk H.-P."/>
        </authorList>
    </citation>
    <scope>NUCLEOTIDE SEQUENCE</scope>
    <source>
        <strain evidence="1">DSM 45977</strain>
    </source>
</reference>
<protein>
    <submittedName>
        <fullName evidence="1">Uncharacterized protein</fullName>
    </submittedName>
</protein>
<name>A0AAE3ZD37_9ACTN</name>